<reference evidence="1" key="1">
    <citation type="submission" date="2022-06" db="EMBL/GenBank/DDBJ databases">
        <title>Genome Sequence of Candolleomyces eurysporus.</title>
        <authorList>
            <person name="Buettner E."/>
        </authorList>
    </citation>
    <scope>NUCLEOTIDE SEQUENCE</scope>
    <source>
        <strain evidence="1">VTCC 930004</strain>
    </source>
</reference>
<dbReference type="AlphaFoldDB" id="A0A9W8JDI6"/>
<gene>
    <name evidence="1" type="ORF">H1R20_g4363</name>
</gene>
<evidence type="ECO:0008006" key="3">
    <source>
        <dbReference type="Google" id="ProtNLM"/>
    </source>
</evidence>
<accession>A0A9W8JDI6</accession>
<evidence type="ECO:0000313" key="1">
    <source>
        <dbReference type="EMBL" id="KAJ2932730.1"/>
    </source>
</evidence>
<dbReference type="OrthoDB" id="2786563at2759"/>
<feature type="non-terminal residue" evidence="1">
    <location>
        <position position="166"/>
    </location>
</feature>
<protein>
    <recommendedName>
        <fullName evidence="3">F-box domain-containing protein</fullName>
    </recommendedName>
</protein>
<dbReference type="EMBL" id="JANBPK010000762">
    <property type="protein sequence ID" value="KAJ2932730.1"/>
    <property type="molecule type" value="Genomic_DNA"/>
</dbReference>
<proteinExistence type="predicted"/>
<organism evidence="1 2">
    <name type="scientific">Candolleomyces eurysporus</name>
    <dbReference type="NCBI Taxonomy" id="2828524"/>
    <lineage>
        <taxon>Eukaryota</taxon>
        <taxon>Fungi</taxon>
        <taxon>Dikarya</taxon>
        <taxon>Basidiomycota</taxon>
        <taxon>Agaricomycotina</taxon>
        <taxon>Agaricomycetes</taxon>
        <taxon>Agaricomycetidae</taxon>
        <taxon>Agaricales</taxon>
        <taxon>Agaricineae</taxon>
        <taxon>Psathyrellaceae</taxon>
        <taxon>Candolleomyces</taxon>
    </lineage>
</organism>
<sequence>MTGKLPDELLQEILETRLSVDYLTFAKWSPEGLITRRSEALELLLVSRRWQRIALPLMCETILLASQQDAKILASLLTRHKGIGARVKKLRLEGAYGQILRKILISLPNLLYLSVSLTVASKKMAGGLCAGLRHVNPEDGMTIPTTLVKSHPTGDPIARAETVLET</sequence>
<evidence type="ECO:0000313" key="2">
    <source>
        <dbReference type="Proteomes" id="UP001140091"/>
    </source>
</evidence>
<comment type="caution">
    <text evidence="1">The sequence shown here is derived from an EMBL/GenBank/DDBJ whole genome shotgun (WGS) entry which is preliminary data.</text>
</comment>
<name>A0A9W8JDI6_9AGAR</name>
<keyword evidence="2" id="KW-1185">Reference proteome</keyword>
<dbReference type="Proteomes" id="UP001140091">
    <property type="component" value="Unassembled WGS sequence"/>
</dbReference>